<evidence type="ECO:0000313" key="2">
    <source>
        <dbReference type="Proteomes" id="UP000188273"/>
    </source>
</evidence>
<proteinExistence type="predicted"/>
<reference evidence="2" key="1">
    <citation type="submission" date="2017-02" db="EMBL/GenBank/DDBJ databases">
        <title>Comparative genomics and description of representatives of a novel lineage of planctomycetes thriving in anoxic sediments.</title>
        <authorList>
            <person name="Spring S."/>
            <person name="Bunk B."/>
            <person name="Sproer C."/>
            <person name="Klenk H.-P."/>
        </authorList>
    </citation>
    <scope>NUCLEOTIDE SEQUENCE [LARGE SCALE GENOMIC DNA]</scope>
    <source>
        <strain evidence="2">L21-RPul-D3</strain>
    </source>
</reference>
<name>A0A1Q2HPK1_9BACT</name>
<dbReference type="AlphaFoldDB" id="A0A1Q2HPK1"/>
<dbReference type="RefSeq" id="WP_077539975.1">
    <property type="nucleotide sequence ID" value="NZ_CP019633.1"/>
</dbReference>
<protein>
    <submittedName>
        <fullName evidence="1">Uncharacterized protein</fullName>
    </submittedName>
</protein>
<accession>A0A1Q2HPK1</accession>
<gene>
    <name evidence="1" type="ORF">L21SP3_01181</name>
</gene>
<dbReference type="KEGG" id="pbu:L21SP3_01181"/>
<dbReference type="STRING" id="1940790.L21SP3_01181"/>
<evidence type="ECO:0000313" key="1">
    <source>
        <dbReference type="EMBL" id="AQQ09377.1"/>
    </source>
</evidence>
<dbReference type="Proteomes" id="UP000188273">
    <property type="component" value="Chromosome"/>
</dbReference>
<organism evidence="1 2">
    <name type="scientific">Sedimentisphaera cyanobacteriorum</name>
    <dbReference type="NCBI Taxonomy" id="1940790"/>
    <lineage>
        <taxon>Bacteria</taxon>
        <taxon>Pseudomonadati</taxon>
        <taxon>Planctomycetota</taxon>
        <taxon>Phycisphaerae</taxon>
        <taxon>Sedimentisphaerales</taxon>
        <taxon>Sedimentisphaeraceae</taxon>
        <taxon>Sedimentisphaera</taxon>
    </lineage>
</organism>
<sequence>MENKKIKIHFISFGILAAAAVWYAAAQFFLVPKNEMSLNSSIKTGKKVLANCEKIYELDPARLKFSEARKEVGKFRYTTVVDKLARAHGIGPSDYDIRTEAVIKRSSRQTQGATMIIKTVDMMSLTSFLNEFLETWPGLEIDTLDLRSNDAEDDWKATLRFTYTVK</sequence>
<dbReference type="OrthoDB" id="287891at2"/>
<keyword evidence="2" id="KW-1185">Reference proteome</keyword>
<dbReference type="EMBL" id="CP019633">
    <property type="protein sequence ID" value="AQQ09377.1"/>
    <property type="molecule type" value="Genomic_DNA"/>
</dbReference>